<dbReference type="AlphaFoldDB" id="A0A7X2L4P4"/>
<evidence type="ECO:0000313" key="3">
    <source>
        <dbReference type="Proteomes" id="UP000463051"/>
    </source>
</evidence>
<dbReference type="Gene3D" id="1.10.3910.10">
    <property type="entry name" value="SP0561-like"/>
    <property type="match status" value="1"/>
</dbReference>
<dbReference type="Proteomes" id="UP000463051">
    <property type="component" value="Unassembled WGS sequence"/>
</dbReference>
<feature type="domain" description="DUF1858" evidence="1">
    <location>
        <begin position="7"/>
        <end position="60"/>
    </location>
</feature>
<evidence type="ECO:0000313" key="2">
    <source>
        <dbReference type="EMBL" id="MRN56694.1"/>
    </source>
</evidence>
<gene>
    <name evidence="2" type="ORF">GJB61_27420</name>
</gene>
<sequence length="75" mass="8692">MEKVLKMDESIFDLVDRHPEVIDIMVELGFHDIVKPGMLQTAGRFMTLSKGFKLKKIDKDTARLTFQQHGFKVLE</sequence>
<dbReference type="EMBL" id="WJXB01000015">
    <property type="protein sequence ID" value="MRN56694.1"/>
    <property type="molecule type" value="Genomic_DNA"/>
</dbReference>
<proteinExistence type="predicted"/>
<dbReference type="InterPro" id="IPR015077">
    <property type="entry name" value="DUF1858"/>
</dbReference>
<dbReference type="RefSeq" id="WP_154122189.1">
    <property type="nucleotide sequence ID" value="NZ_WJXB01000015.1"/>
</dbReference>
<accession>A0A7X2L4P4</accession>
<dbReference type="InterPro" id="IPR038062">
    <property type="entry name" value="ScdA-like_N_sf"/>
</dbReference>
<organism evidence="2 3">
    <name type="scientific">Paenibacillus monticola</name>
    <dbReference type="NCBI Taxonomy" id="2666075"/>
    <lineage>
        <taxon>Bacteria</taxon>
        <taxon>Bacillati</taxon>
        <taxon>Bacillota</taxon>
        <taxon>Bacilli</taxon>
        <taxon>Bacillales</taxon>
        <taxon>Paenibacillaceae</taxon>
        <taxon>Paenibacillus</taxon>
    </lineage>
</organism>
<evidence type="ECO:0000259" key="1">
    <source>
        <dbReference type="Pfam" id="PF08984"/>
    </source>
</evidence>
<dbReference type="SUPFAM" id="SSF140683">
    <property type="entry name" value="SP0561-like"/>
    <property type="match status" value="1"/>
</dbReference>
<name>A0A7X2L4P4_9BACL</name>
<dbReference type="Pfam" id="PF08984">
    <property type="entry name" value="DUF1858"/>
    <property type="match status" value="1"/>
</dbReference>
<reference evidence="2 3" key="1">
    <citation type="submission" date="2019-11" db="EMBL/GenBank/DDBJ databases">
        <title>Paenibacillus monticola sp. nov., a novel PGPR strain isolated from mountain sample in China.</title>
        <authorList>
            <person name="Zhao Q."/>
            <person name="Li H.-P."/>
            <person name="Zhang J.-L."/>
        </authorList>
    </citation>
    <scope>NUCLEOTIDE SEQUENCE [LARGE SCALE GENOMIC DNA]</scope>
    <source>
        <strain evidence="2 3">LC-T2</strain>
    </source>
</reference>
<comment type="caution">
    <text evidence="2">The sequence shown here is derived from an EMBL/GenBank/DDBJ whole genome shotgun (WGS) entry which is preliminary data.</text>
</comment>
<protein>
    <submittedName>
        <fullName evidence="2">DUF1858 domain-containing protein</fullName>
    </submittedName>
</protein>
<keyword evidence="3" id="KW-1185">Reference proteome</keyword>